<dbReference type="AlphaFoldDB" id="A0A316FX26"/>
<dbReference type="EMBL" id="QGGU01000004">
    <property type="protein sequence ID" value="PWK52882.1"/>
    <property type="molecule type" value="Genomic_DNA"/>
</dbReference>
<dbReference type="FunFam" id="3.40.605.10:FF:000005">
    <property type="entry name" value="Succinate-semialdehyde dehydrogenase I"/>
    <property type="match status" value="1"/>
</dbReference>
<proteinExistence type="inferred from homology"/>
<dbReference type="Pfam" id="PF00171">
    <property type="entry name" value="Aldedh"/>
    <property type="match status" value="1"/>
</dbReference>
<dbReference type="NCBIfam" id="TIGR01780">
    <property type="entry name" value="SSADH"/>
    <property type="match status" value="1"/>
</dbReference>
<dbReference type="InterPro" id="IPR016160">
    <property type="entry name" value="Ald_DH_CS_CYS"/>
</dbReference>
<accession>A0A316FX26</accession>
<dbReference type="PANTHER" id="PTHR43353">
    <property type="entry name" value="SUCCINATE-SEMIALDEHYDE DEHYDROGENASE, MITOCHONDRIAL"/>
    <property type="match status" value="1"/>
</dbReference>
<dbReference type="FunFam" id="3.40.309.10:FF:000004">
    <property type="entry name" value="Succinate-semialdehyde dehydrogenase I"/>
    <property type="match status" value="1"/>
</dbReference>
<evidence type="ECO:0000256" key="3">
    <source>
        <dbReference type="PROSITE-ProRule" id="PRU10007"/>
    </source>
</evidence>
<comment type="similarity">
    <text evidence="1 4">Belongs to the aldehyde dehydrogenase family.</text>
</comment>
<dbReference type="RefSeq" id="WP_109762865.1">
    <property type="nucleotide sequence ID" value="NZ_QGGU01000004.1"/>
</dbReference>
<dbReference type="InterPro" id="IPR016162">
    <property type="entry name" value="Ald_DH_N"/>
</dbReference>
<dbReference type="InterPro" id="IPR016161">
    <property type="entry name" value="Ald_DH/histidinol_DH"/>
</dbReference>
<dbReference type="CDD" id="cd07103">
    <property type="entry name" value="ALDH_F5_SSADH_GabD"/>
    <property type="match status" value="1"/>
</dbReference>
<feature type="domain" description="Aldehyde dehydrogenase" evidence="5">
    <location>
        <begin position="21"/>
        <end position="477"/>
    </location>
</feature>
<comment type="caution">
    <text evidence="6">The sequence shown here is derived from an EMBL/GenBank/DDBJ whole genome shotgun (WGS) entry which is preliminary data.</text>
</comment>
<gene>
    <name evidence="6" type="ORF">C8D97_104100</name>
</gene>
<dbReference type="Proteomes" id="UP000245790">
    <property type="component" value="Unassembled WGS sequence"/>
</dbReference>
<dbReference type="GO" id="GO:0004777">
    <property type="term" value="F:succinate-semialdehyde dehydrogenase (NAD+) activity"/>
    <property type="evidence" value="ECO:0007669"/>
    <property type="project" value="TreeGrafter"/>
</dbReference>
<dbReference type="InterPro" id="IPR016163">
    <property type="entry name" value="Ald_DH_C"/>
</dbReference>
<dbReference type="InterPro" id="IPR050740">
    <property type="entry name" value="Aldehyde_DH_Superfamily"/>
</dbReference>
<evidence type="ECO:0000256" key="2">
    <source>
        <dbReference type="ARBA" id="ARBA00023002"/>
    </source>
</evidence>
<dbReference type="PANTHER" id="PTHR43353:SF5">
    <property type="entry name" value="SUCCINATE-SEMIALDEHYDE DEHYDROGENASE, MITOCHONDRIAL"/>
    <property type="match status" value="1"/>
</dbReference>
<sequence length="484" mass="52431">MLKLDDPSLMKTQSFINNEWLSNKQTFSVFNPADNNVVAEVNNDSSAEVEQAIGAAKQAQKTWAKKTAIERSDLLMAWYQQVIEHKDDLAKIMTLEQGKTIKEATGEIIYGAKFIQWYAEEAKRVAGETLPTPSNDRRIAVIKQPIGVVGMITPWNFPSSMITRKAAPAMAAGCTLVSRPASETPLSALALAELALRAGIPKGVFNVVVGKDSKAMGEVLTRHPDVAKFSFTGSTAVGKKLLEQCASTVKKVSLELGGNAPFIVFDDADLDDAVAGALASKYRNSGQTCVCANRLLVHASIYDAFAEKLAKKVKQLKVGNGWDDDTAIGPMINHQAMLGVHQLVTDAISQGAELLTEAQTPNEHSNFYQPALLKNVTTDMSLAKEEIFGPVAPMIKFESEQQAIDIANDTRYGLAAYFYSRDIGRCYRVAEALEFGMVGINEGVISNPMAPFGGVKESGIGREGAHDGIEEYLETKYLCLGGIE</sequence>
<evidence type="ECO:0000259" key="5">
    <source>
        <dbReference type="Pfam" id="PF00171"/>
    </source>
</evidence>
<dbReference type="Gene3D" id="3.40.605.10">
    <property type="entry name" value="Aldehyde Dehydrogenase, Chain A, domain 1"/>
    <property type="match status" value="1"/>
</dbReference>
<feature type="active site" evidence="3">
    <location>
        <position position="255"/>
    </location>
</feature>
<dbReference type="PROSITE" id="PS00687">
    <property type="entry name" value="ALDEHYDE_DEHYDR_GLU"/>
    <property type="match status" value="1"/>
</dbReference>
<keyword evidence="2 4" id="KW-0560">Oxidoreductase</keyword>
<protein>
    <submittedName>
        <fullName evidence="6">Succinate semialdehyde dehydrogenase</fullName>
    </submittedName>
</protein>
<organism evidence="6 7">
    <name type="scientific">Pleionea mediterranea</name>
    <dbReference type="NCBI Taxonomy" id="523701"/>
    <lineage>
        <taxon>Bacteria</taxon>
        <taxon>Pseudomonadati</taxon>
        <taxon>Pseudomonadota</taxon>
        <taxon>Gammaproteobacteria</taxon>
        <taxon>Oceanospirillales</taxon>
        <taxon>Pleioneaceae</taxon>
        <taxon>Pleionea</taxon>
    </lineage>
</organism>
<dbReference type="GO" id="GO:0009450">
    <property type="term" value="P:gamma-aminobutyric acid catabolic process"/>
    <property type="evidence" value="ECO:0007669"/>
    <property type="project" value="InterPro"/>
</dbReference>
<evidence type="ECO:0000313" key="6">
    <source>
        <dbReference type="EMBL" id="PWK52882.1"/>
    </source>
</evidence>
<evidence type="ECO:0000256" key="4">
    <source>
        <dbReference type="RuleBase" id="RU003345"/>
    </source>
</evidence>
<dbReference type="OrthoDB" id="9812625at2"/>
<dbReference type="InterPro" id="IPR015590">
    <property type="entry name" value="Aldehyde_DH_dom"/>
</dbReference>
<dbReference type="InterPro" id="IPR029510">
    <property type="entry name" value="Ald_DH_CS_GLU"/>
</dbReference>
<reference evidence="6 7" key="1">
    <citation type="submission" date="2018-05" db="EMBL/GenBank/DDBJ databases">
        <title>Genomic Encyclopedia of Type Strains, Phase IV (KMG-IV): sequencing the most valuable type-strain genomes for metagenomic binning, comparative biology and taxonomic classification.</title>
        <authorList>
            <person name="Goeker M."/>
        </authorList>
    </citation>
    <scope>NUCLEOTIDE SEQUENCE [LARGE SCALE GENOMIC DNA]</scope>
    <source>
        <strain evidence="6 7">DSM 25350</strain>
    </source>
</reference>
<dbReference type="FunFam" id="3.40.605.10:FF:000026">
    <property type="entry name" value="Aldehyde dehydrogenase, putative"/>
    <property type="match status" value="1"/>
</dbReference>
<dbReference type="PROSITE" id="PS00070">
    <property type="entry name" value="ALDEHYDE_DEHYDR_CYS"/>
    <property type="match status" value="1"/>
</dbReference>
<dbReference type="InterPro" id="IPR010102">
    <property type="entry name" value="Succ_semiAld_DH"/>
</dbReference>
<dbReference type="SUPFAM" id="SSF53720">
    <property type="entry name" value="ALDH-like"/>
    <property type="match status" value="1"/>
</dbReference>
<evidence type="ECO:0000256" key="1">
    <source>
        <dbReference type="ARBA" id="ARBA00009986"/>
    </source>
</evidence>
<dbReference type="Gene3D" id="3.40.309.10">
    <property type="entry name" value="Aldehyde Dehydrogenase, Chain A, domain 2"/>
    <property type="match status" value="1"/>
</dbReference>
<evidence type="ECO:0000313" key="7">
    <source>
        <dbReference type="Proteomes" id="UP000245790"/>
    </source>
</evidence>
<name>A0A316FX26_9GAMM</name>
<keyword evidence="7" id="KW-1185">Reference proteome</keyword>